<evidence type="ECO:0000313" key="3">
    <source>
        <dbReference type="Proteomes" id="UP000294530"/>
    </source>
</evidence>
<feature type="region of interest" description="Disordered" evidence="1">
    <location>
        <begin position="55"/>
        <end position="79"/>
    </location>
</feature>
<gene>
    <name evidence="2" type="ORF">CCR75_007174</name>
</gene>
<name>A0A976FQS2_BRELC</name>
<sequence length="79" mass="8667">MDHAARPKTGAGRERASLQGKDLEVKAEALPQNTEQRMLGRLTELAERMARLGRHKWQGPADGQGVQCVRVGNRPGANH</sequence>
<dbReference type="Proteomes" id="UP000294530">
    <property type="component" value="Unassembled WGS sequence"/>
</dbReference>
<dbReference type="RefSeq" id="XP_067820353.1">
    <property type="nucleotide sequence ID" value="XM_067965238.1"/>
</dbReference>
<accession>A0A976FQS2</accession>
<feature type="region of interest" description="Disordered" evidence="1">
    <location>
        <begin position="1"/>
        <end position="25"/>
    </location>
</feature>
<keyword evidence="3" id="KW-1185">Reference proteome</keyword>
<organism evidence="2 3">
    <name type="scientific">Bremia lactucae</name>
    <name type="common">Lettuce downy mildew</name>
    <dbReference type="NCBI Taxonomy" id="4779"/>
    <lineage>
        <taxon>Eukaryota</taxon>
        <taxon>Sar</taxon>
        <taxon>Stramenopiles</taxon>
        <taxon>Oomycota</taxon>
        <taxon>Peronosporomycetes</taxon>
        <taxon>Peronosporales</taxon>
        <taxon>Peronosporaceae</taxon>
        <taxon>Bremia</taxon>
    </lineage>
</organism>
<dbReference type="GeneID" id="94350909"/>
<dbReference type="EMBL" id="SHOA02000001">
    <property type="protein sequence ID" value="TDH70854.1"/>
    <property type="molecule type" value="Genomic_DNA"/>
</dbReference>
<dbReference type="KEGG" id="blac:94350909"/>
<reference evidence="2 3" key="1">
    <citation type="journal article" date="2021" name="Genome Biol.">
        <title>AFLAP: assembly-free linkage analysis pipeline using k-mers from genome sequencing data.</title>
        <authorList>
            <person name="Fletcher K."/>
            <person name="Zhang L."/>
            <person name="Gil J."/>
            <person name="Han R."/>
            <person name="Cavanaugh K."/>
            <person name="Michelmore R."/>
        </authorList>
    </citation>
    <scope>NUCLEOTIDE SEQUENCE [LARGE SCALE GENOMIC DNA]</scope>
    <source>
        <strain evidence="2 3">SF5</strain>
    </source>
</reference>
<protein>
    <submittedName>
        <fullName evidence="2">Uncharacterized protein</fullName>
    </submittedName>
</protein>
<evidence type="ECO:0000256" key="1">
    <source>
        <dbReference type="SAM" id="MobiDB-lite"/>
    </source>
</evidence>
<evidence type="ECO:0000313" key="2">
    <source>
        <dbReference type="EMBL" id="TDH70854.1"/>
    </source>
</evidence>
<proteinExistence type="predicted"/>
<dbReference type="AlphaFoldDB" id="A0A976FQS2"/>
<comment type="caution">
    <text evidence="2">The sequence shown here is derived from an EMBL/GenBank/DDBJ whole genome shotgun (WGS) entry which is preliminary data.</text>
</comment>